<dbReference type="GO" id="GO:0005509">
    <property type="term" value="F:calcium ion binding"/>
    <property type="evidence" value="ECO:0007669"/>
    <property type="project" value="InterPro"/>
</dbReference>
<evidence type="ECO:0000256" key="1">
    <source>
        <dbReference type="SAM" id="MobiDB-lite"/>
    </source>
</evidence>
<dbReference type="Pfam" id="PF01789">
    <property type="entry name" value="PsbP"/>
    <property type="match status" value="1"/>
</dbReference>
<evidence type="ECO:0000259" key="2">
    <source>
        <dbReference type="Pfam" id="PF01789"/>
    </source>
</evidence>
<dbReference type="SUPFAM" id="SSF55724">
    <property type="entry name" value="Mog1p/PsbP-like"/>
    <property type="match status" value="1"/>
</dbReference>
<proteinExistence type="predicted"/>
<sequence length="277" mass="29553">MQALTTTASPCAASQPPQRVSRRARGSCCAQARPSSQAQRQDADTMAASRRGALLSLVSVAGASVLSGAAPQLALAASPVPVGTYLPAAEGMPGFCLYSPDGKKTPAIRAGVIKPEPAYYQLALPSSWAELPLLNPLTGNFCMPRCEEPWYEFKFEDPKEGTVQLIVAENQKLGAKPGATLAQFGTPEAVVNRVGNFITGTYLDEEDVLSAESKQLADGRTYYVYEVYTPYSKTGGHNLAAFTTKNGLAYLLTVSASEKQWGSSQDKLRTMVDSFQA</sequence>
<dbReference type="EMBL" id="SIDB01000009">
    <property type="protein sequence ID" value="KAI3428703.1"/>
    <property type="molecule type" value="Genomic_DNA"/>
</dbReference>
<comment type="caution">
    <text evidence="3">The sequence shown here is derived from an EMBL/GenBank/DDBJ whole genome shotgun (WGS) entry which is preliminary data.</text>
</comment>
<feature type="compositionally biased region" description="Low complexity" evidence="1">
    <location>
        <begin position="30"/>
        <end position="40"/>
    </location>
</feature>
<feature type="domain" description="PsbP C-terminal" evidence="2">
    <location>
        <begin position="154"/>
        <end position="276"/>
    </location>
</feature>
<dbReference type="GO" id="GO:0015979">
    <property type="term" value="P:photosynthesis"/>
    <property type="evidence" value="ECO:0007669"/>
    <property type="project" value="InterPro"/>
</dbReference>
<gene>
    <name evidence="3" type="ORF">D9Q98_007527</name>
</gene>
<dbReference type="InterPro" id="IPR002683">
    <property type="entry name" value="PsbP_C"/>
</dbReference>
<dbReference type="PANTHER" id="PTHR31407">
    <property type="match status" value="1"/>
</dbReference>
<evidence type="ECO:0000313" key="3">
    <source>
        <dbReference type="EMBL" id="KAI3428703.1"/>
    </source>
</evidence>
<accession>A0A9D4TLJ6</accession>
<dbReference type="OrthoDB" id="512438at2759"/>
<protein>
    <recommendedName>
        <fullName evidence="2">PsbP C-terminal domain-containing protein</fullName>
    </recommendedName>
</protein>
<name>A0A9D4TLJ6_CHLVU</name>
<dbReference type="GO" id="GO:0019898">
    <property type="term" value="C:extrinsic component of membrane"/>
    <property type="evidence" value="ECO:0007669"/>
    <property type="project" value="InterPro"/>
</dbReference>
<dbReference type="AlphaFoldDB" id="A0A9D4TLJ6"/>
<reference evidence="3" key="1">
    <citation type="journal article" date="2019" name="Plant J.">
        <title>Chlorella vulgaris genome assembly and annotation reveals the molecular basis for metabolic acclimation to high light conditions.</title>
        <authorList>
            <person name="Cecchin M."/>
            <person name="Marcolungo L."/>
            <person name="Rossato M."/>
            <person name="Girolomoni L."/>
            <person name="Cosentino E."/>
            <person name="Cuine S."/>
            <person name="Li-Beisson Y."/>
            <person name="Delledonne M."/>
            <person name="Ballottari M."/>
        </authorList>
    </citation>
    <scope>NUCLEOTIDE SEQUENCE</scope>
    <source>
        <strain evidence="3">211/11P</strain>
    </source>
</reference>
<dbReference type="Proteomes" id="UP001055712">
    <property type="component" value="Unassembled WGS sequence"/>
</dbReference>
<dbReference type="Gene3D" id="3.40.1000.10">
    <property type="entry name" value="Mog1/PsbP, alpha/beta/alpha sandwich"/>
    <property type="match status" value="1"/>
</dbReference>
<dbReference type="PANTHER" id="PTHR31407:SF18">
    <property type="entry name" value="PSBP DOMAIN-CONTAINING PROTEIN 6, CHLOROPLASTIC"/>
    <property type="match status" value="1"/>
</dbReference>
<dbReference type="GO" id="GO:0009654">
    <property type="term" value="C:photosystem II oxygen evolving complex"/>
    <property type="evidence" value="ECO:0007669"/>
    <property type="project" value="InterPro"/>
</dbReference>
<evidence type="ECO:0000313" key="4">
    <source>
        <dbReference type="Proteomes" id="UP001055712"/>
    </source>
</evidence>
<feature type="region of interest" description="Disordered" evidence="1">
    <location>
        <begin position="1"/>
        <end position="45"/>
    </location>
</feature>
<organism evidence="3 4">
    <name type="scientific">Chlorella vulgaris</name>
    <name type="common">Green alga</name>
    <dbReference type="NCBI Taxonomy" id="3077"/>
    <lineage>
        <taxon>Eukaryota</taxon>
        <taxon>Viridiplantae</taxon>
        <taxon>Chlorophyta</taxon>
        <taxon>core chlorophytes</taxon>
        <taxon>Trebouxiophyceae</taxon>
        <taxon>Chlorellales</taxon>
        <taxon>Chlorellaceae</taxon>
        <taxon>Chlorella clade</taxon>
        <taxon>Chlorella</taxon>
    </lineage>
</organism>
<dbReference type="InterPro" id="IPR016123">
    <property type="entry name" value="Mog1/PsbP_a/b/a-sand"/>
</dbReference>
<keyword evidence="4" id="KW-1185">Reference proteome</keyword>
<reference evidence="3" key="2">
    <citation type="submission" date="2020-11" db="EMBL/GenBank/DDBJ databases">
        <authorList>
            <person name="Cecchin M."/>
            <person name="Marcolungo L."/>
            <person name="Rossato M."/>
            <person name="Girolomoni L."/>
            <person name="Cosentino E."/>
            <person name="Cuine S."/>
            <person name="Li-Beisson Y."/>
            <person name="Delledonne M."/>
            <person name="Ballottari M."/>
        </authorList>
    </citation>
    <scope>NUCLEOTIDE SEQUENCE</scope>
    <source>
        <strain evidence="3">211/11P</strain>
        <tissue evidence="3">Whole cell</tissue>
    </source>
</reference>